<dbReference type="AlphaFoldDB" id="A0A5C7AX70"/>
<keyword evidence="3" id="KW-1185">Reference proteome</keyword>
<reference evidence="3" key="1">
    <citation type="submission" date="2019-08" db="EMBL/GenBank/DDBJ databases">
        <title>Seonamhaeicola sediminis sp. nov., isolated from marine sediment.</title>
        <authorList>
            <person name="Cao W.R."/>
        </authorList>
    </citation>
    <scope>NUCLEOTIDE SEQUENCE [LARGE SCALE GENOMIC DNA]</scope>
    <source>
        <strain evidence="3">Gy8</strain>
    </source>
</reference>
<protein>
    <recommendedName>
        <fullName evidence="4">Tetratricopeptide repeat protein</fullName>
    </recommendedName>
</protein>
<gene>
    <name evidence="2" type="ORF">FUA26_02920</name>
</gene>
<accession>A0A5C7AX70</accession>
<sequence length="238" mass="26905">MKQVLVLVLTISGFVMQAQNNATLLAHYEAYYKEMKKQGDIQGVINAMTHLNVLAPSQARKDTLAYIYMDQGMNTQALNTIGFEKNANDSDIAIQVKALALKELKQPKLALTFFEEMFNRDQNPVIAYELAELNIQIRNNAEAEKHIIYGLANSKDLKKAFFESQTPYEVPLKTAFKYLNAINIFSKDPKSNIDAAVDVLDEALKEAPNFNMINITKNELLRQKQVLNSQTQTPESKN</sequence>
<keyword evidence="1" id="KW-0732">Signal</keyword>
<name>A0A5C7AX70_9FLAO</name>
<dbReference type="RefSeq" id="WP_147131344.1">
    <property type="nucleotide sequence ID" value="NZ_VOSC01000012.1"/>
</dbReference>
<evidence type="ECO:0008006" key="4">
    <source>
        <dbReference type="Google" id="ProtNLM"/>
    </source>
</evidence>
<organism evidence="2 3">
    <name type="scientific">Seonamhaeicola algicola</name>
    <dbReference type="NCBI Taxonomy" id="1719036"/>
    <lineage>
        <taxon>Bacteria</taxon>
        <taxon>Pseudomonadati</taxon>
        <taxon>Bacteroidota</taxon>
        <taxon>Flavobacteriia</taxon>
        <taxon>Flavobacteriales</taxon>
        <taxon>Flavobacteriaceae</taxon>
    </lineage>
</organism>
<dbReference type="InterPro" id="IPR011990">
    <property type="entry name" value="TPR-like_helical_dom_sf"/>
</dbReference>
<comment type="caution">
    <text evidence="2">The sequence shown here is derived from an EMBL/GenBank/DDBJ whole genome shotgun (WGS) entry which is preliminary data.</text>
</comment>
<evidence type="ECO:0000313" key="3">
    <source>
        <dbReference type="Proteomes" id="UP000321790"/>
    </source>
</evidence>
<proteinExistence type="predicted"/>
<feature type="signal peptide" evidence="1">
    <location>
        <begin position="1"/>
        <end position="17"/>
    </location>
</feature>
<evidence type="ECO:0000256" key="1">
    <source>
        <dbReference type="SAM" id="SignalP"/>
    </source>
</evidence>
<dbReference type="Proteomes" id="UP000321790">
    <property type="component" value="Unassembled WGS sequence"/>
</dbReference>
<dbReference type="OrthoDB" id="1431564at2"/>
<dbReference type="SUPFAM" id="SSF48452">
    <property type="entry name" value="TPR-like"/>
    <property type="match status" value="1"/>
</dbReference>
<evidence type="ECO:0000313" key="2">
    <source>
        <dbReference type="EMBL" id="TXE12767.1"/>
    </source>
</evidence>
<dbReference type="EMBL" id="VOSC01000012">
    <property type="protein sequence ID" value="TXE12767.1"/>
    <property type="molecule type" value="Genomic_DNA"/>
</dbReference>
<feature type="chain" id="PRO_5022690792" description="Tetratricopeptide repeat protein" evidence="1">
    <location>
        <begin position="18"/>
        <end position="238"/>
    </location>
</feature>